<proteinExistence type="predicted"/>
<dbReference type="EnsemblMetazoa" id="Aqu2.1.00309_001">
    <property type="protein sequence ID" value="Aqu2.1.00309_001"/>
    <property type="gene ID" value="Aqu2.1.00309"/>
</dbReference>
<name>A0A1X7SE30_AMPQE</name>
<organism evidence="2">
    <name type="scientific">Amphimedon queenslandica</name>
    <name type="common">Sponge</name>
    <dbReference type="NCBI Taxonomy" id="400682"/>
    <lineage>
        <taxon>Eukaryota</taxon>
        <taxon>Metazoa</taxon>
        <taxon>Porifera</taxon>
        <taxon>Demospongiae</taxon>
        <taxon>Heteroscleromorpha</taxon>
        <taxon>Haplosclerida</taxon>
        <taxon>Niphatidae</taxon>
        <taxon>Amphimedon</taxon>
    </lineage>
</organism>
<keyword evidence="1" id="KW-0812">Transmembrane</keyword>
<dbReference type="AlphaFoldDB" id="A0A1X7SE30"/>
<sequence length="42" mass="4878">DFLNNIYSISLVAIVILVDFTQTIIFFIIIIIVITFMRDSIE</sequence>
<evidence type="ECO:0000256" key="1">
    <source>
        <dbReference type="SAM" id="Phobius"/>
    </source>
</evidence>
<dbReference type="InParanoid" id="A0A1X7SE30"/>
<accession>A0A1X7SE30</accession>
<keyword evidence="1" id="KW-1133">Transmembrane helix</keyword>
<protein>
    <submittedName>
        <fullName evidence="2">Uncharacterized protein</fullName>
    </submittedName>
</protein>
<keyword evidence="1" id="KW-0472">Membrane</keyword>
<evidence type="ECO:0000313" key="2">
    <source>
        <dbReference type="EnsemblMetazoa" id="Aqu2.1.00309_001"/>
    </source>
</evidence>
<feature type="transmembrane region" description="Helical" evidence="1">
    <location>
        <begin position="6"/>
        <end position="36"/>
    </location>
</feature>
<reference evidence="2" key="1">
    <citation type="submission" date="2017-05" db="UniProtKB">
        <authorList>
            <consortium name="EnsemblMetazoa"/>
        </authorList>
    </citation>
    <scope>IDENTIFICATION</scope>
</reference>